<feature type="compositionally biased region" description="Polar residues" evidence="1">
    <location>
        <begin position="97"/>
        <end position="109"/>
    </location>
</feature>
<feature type="compositionally biased region" description="Polar residues" evidence="1">
    <location>
        <begin position="70"/>
        <end position="83"/>
    </location>
</feature>
<feature type="compositionally biased region" description="Low complexity" evidence="1">
    <location>
        <begin position="26"/>
        <end position="38"/>
    </location>
</feature>
<feature type="compositionally biased region" description="Low complexity" evidence="1">
    <location>
        <begin position="52"/>
        <end position="69"/>
    </location>
</feature>
<comment type="caution">
    <text evidence="2">The sequence shown here is derived from an EMBL/GenBank/DDBJ whole genome shotgun (WGS) entry which is preliminary data.</text>
</comment>
<feature type="compositionally biased region" description="Basic and acidic residues" evidence="1">
    <location>
        <begin position="181"/>
        <end position="203"/>
    </location>
</feature>
<protein>
    <submittedName>
        <fullName evidence="2">Uncharacterized protein</fullName>
    </submittedName>
</protein>
<feature type="region of interest" description="Disordered" evidence="1">
    <location>
        <begin position="1"/>
        <end position="109"/>
    </location>
</feature>
<sequence>MEPEHVKTSSENVKKNPQDGSPPLEGNNGHGSSSSGSSLEFTIGEQGTLQRSSANESPSSSPEQSTGSPDQAQMKSPPTQTMGQPPGYDPNRIPASVFSSKSGNPTEWSVASNESLFSIHMGNNSFSRDYAILYGKSGEFPRPEDWNGANSNLMELPRLEEWNSAPPKSEVSSLPPVMEVPPHEEISVPSSKDSRTETKDDPRSSNVAPSGEIMENHVKGSPVPAAAAAAAAPDPTPVPAPAPSPAANTPDVKKEPPADVSLTNPSAFPSPPRLSNESGNSSTSFAFPVLVNDGGKSASSLKVVPEKPEQPESQPQAPKETPPPAAPTETSMFSCFPCWPKCC</sequence>
<dbReference type="PANTHER" id="PTHR33673">
    <property type="entry name" value="SUPPRESSOR SRP40-LIKE PROTEIN"/>
    <property type="match status" value="1"/>
</dbReference>
<feature type="compositionally biased region" description="Basic and acidic residues" evidence="1">
    <location>
        <begin position="1"/>
        <end position="17"/>
    </location>
</feature>
<accession>A0AAW2VQP2</accession>
<dbReference type="EMBL" id="JACGWJ010000003">
    <property type="protein sequence ID" value="KAL0431770.1"/>
    <property type="molecule type" value="Genomic_DNA"/>
</dbReference>
<feature type="compositionally biased region" description="Low complexity" evidence="1">
    <location>
        <begin position="221"/>
        <end position="233"/>
    </location>
</feature>
<feature type="compositionally biased region" description="Polar residues" evidence="1">
    <location>
        <begin position="261"/>
        <end position="285"/>
    </location>
</feature>
<feature type="region of interest" description="Disordered" evidence="1">
    <location>
        <begin position="161"/>
        <end position="333"/>
    </location>
</feature>
<proteinExistence type="predicted"/>
<reference evidence="2" key="1">
    <citation type="submission" date="2020-06" db="EMBL/GenBank/DDBJ databases">
        <authorList>
            <person name="Li T."/>
            <person name="Hu X."/>
            <person name="Zhang T."/>
            <person name="Song X."/>
            <person name="Zhang H."/>
            <person name="Dai N."/>
            <person name="Sheng W."/>
            <person name="Hou X."/>
            <person name="Wei L."/>
        </authorList>
    </citation>
    <scope>NUCLEOTIDE SEQUENCE</scope>
    <source>
        <strain evidence="2">G02</strain>
        <tissue evidence="2">Leaf</tissue>
    </source>
</reference>
<reference evidence="2" key="2">
    <citation type="journal article" date="2024" name="Plant">
        <title>Genomic evolution and insights into agronomic trait innovations of Sesamum species.</title>
        <authorList>
            <person name="Miao H."/>
            <person name="Wang L."/>
            <person name="Qu L."/>
            <person name="Liu H."/>
            <person name="Sun Y."/>
            <person name="Le M."/>
            <person name="Wang Q."/>
            <person name="Wei S."/>
            <person name="Zheng Y."/>
            <person name="Lin W."/>
            <person name="Duan Y."/>
            <person name="Cao H."/>
            <person name="Xiong S."/>
            <person name="Wang X."/>
            <person name="Wei L."/>
            <person name="Li C."/>
            <person name="Ma Q."/>
            <person name="Ju M."/>
            <person name="Zhao R."/>
            <person name="Li G."/>
            <person name="Mu C."/>
            <person name="Tian Q."/>
            <person name="Mei H."/>
            <person name="Zhang T."/>
            <person name="Gao T."/>
            <person name="Zhang H."/>
        </authorList>
    </citation>
    <scope>NUCLEOTIDE SEQUENCE</scope>
    <source>
        <strain evidence="2">G02</strain>
    </source>
</reference>
<name>A0AAW2VQP2_SESRA</name>
<dbReference type="AlphaFoldDB" id="A0AAW2VQP2"/>
<evidence type="ECO:0000313" key="2">
    <source>
        <dbReference type="EMBL" id="KAL0431770.1"/>
    </source>
</evidence>
<feature type="compositionally biased region" description="Pro residues" evidence="1">
    <location>
        <begin position="234"/>
        <end position="244"/>
    </location>
</feature>
<evidence type="ECO:0000256" key="1">
    <source>
        <dbReference type="SAM" id="MobiDB-lite"/>
    </source>
</evidence>
<organism evidence="2">
    <name type="scientific">Sesamum radiatum</name>
    <name type="common">Black benniseed</name>
    <dbReference type="NCBI Taxonomy" id="300843"/>
    <lineage>
        <taxon>Eukaryota</taxon>
        <taxon>Viridiplantae</taxon>
        <taxon>Streptophyta</taxon>
        <taxon>Embryophyta</taxon>
        <taxon>Tracheophyta</taxon>
        <taxon>Spermatophyta</taxon>
        <taxon>Magnoliopsida</taxon>
        <taxon>eudicotyledons</taxon>
        <taxon>Gunneridae</taxon>
        <taxon>Pentapetalae</taxon>
        <taxon>asterids</taxon>
        <taxon>lamiids</taxon>
        <taxon>Lamiales</taxon>
        <taxon>Pedaliaceae</taxon>
        <taxon>Sesamum</taxon>
    </lineage>
</organism>
<dbReference type="PANTHER" id="PTHR33673:SF36">
    <property type="entry name" value="MYB-LIKE PROTEIN Q"/>
    <property type="match status" value="1"/>
</dbReference>
<gene>
    <name evidence="2" type="ORF">Sradi_0803000</name>
</gene>